<proteinExistence type="inferred from homology"/>
<sequence length="105" mass="11317">MDIAVTEARKVLADLINRVVYGGEEVLLTRHGRPVAALVSPEDLELLRLVKSGRVDLTGVGEQHPAEHGAERPHHASPMRIAAELRPPGQPSGQPGPLRPPGFTR</sequence>
<dbReference type="Pfam" id="PF02604">
    <property type="entry name" value="PhdYeFM_antitox"/>
    <property type="match status" value="1"/>
</dbReference>
<comment type="similarity">
    <text evidence="1 2">Belongs to the phD/YefM antitoxin family.</text>
</comment>
<dbReference type="Gene3D" id="3.40.1620.10">
    <property type="entry name" value="YefM-like domain"/>
    <property type="match status" value="1"/>
</dbReference>
<organism evidence="4 5">
    <name type="scientific">Actinomadura namibiensis</name>
    <dbReference type="NCBI Taxonomy" id="182080"/>
    <lineage>
        <taxon>Bacteria</taxon>
        <taxon>Bacillati</taxon>
        <taxon>Actinomycetota</taxon>
        <taxon>Actinomycetes</taxon>
        <taxon>Streptosporangiales</taxon>
        <taxon>Thermomonosporaceae</taxon>
        <taxon>Actinomadura</taxon>
    </lineage>
</organism>
<protein>
    <recommendedName>
        <fullName evidence="2">Antitoxin</fullName>
    </recommendedName>
</protein>
<dbReference type="Proteomes" id="UP000572680">
    <property type="component" value="Unassembled WGS sequence"/>
</dbReference>
<evidence type="ECO:0000256" key="1">
    <source>
        <dbReference type="ARBA" id="ARBA00009981"/>
    </source>
</evidence>
<dbReference type="RefSeq" id="WP_182845570.1">
    <property type="nucleotide sequence ID" value="NZ_BAAALP010000001.1"/>
</dbReference>
<dbReference type="NCBIfam" id="TIGR01552">
    <property type="entry name" value="phd_fam"/>
    <property type="match status" value="1"/>
</dbReference>
<comment type="caution">
    <text evidence="4">The sequence shown here is derived from an EMBL/GenBank/DDBJ whole genome shotgun (WGS) entry which is preliminary data.</text>
</comment>
<gene>
    <name evidence="4" type="ORF">HNR61_005067</name>
</gene>
<accession>A0A7W3LSJ2</accession>
<evidence type="ECO:0000256" key="2">
    <source>
        <dbReference type="RuleBase" id="RU362080"/>
    </source>
</evidence>
<dbReference type="SUPFAM" id="SSF143120">
    <property type="entry name" value="YefM-like"/>
    <property type="match status" value="1"/>
</dbReference>
<feature type="compositionally biased region" description="Basic and acidic residues" evidence="3">
    <location>
        <begin position="64"/>
        <end position="74"/>
    </location>
</feature>
<dbReference type="InterPro" id="IPR036165">
    <property type="entry name" value="YefM-like_sf"/>
</dbReference>
<evidence type="ECO:0000313" key="4">
    <source>
        <dbReference type="EMBL" id="MBA8953417.1"/>
    </source>
</evidence>
<keyword evidence="5" id="KW-1185">Reference proteome</keyword>
<evidence type="ECO:0000313" key="5">
    <source>
        <dbReference type="Proteomes" id="UP000572680"/>
    </source>
</evidence>
<evidence type="ECO:0000256" key="3">
    <source>
        <dbReference type="SAM" id="MobiDB-lite"/>
    </source>
</evidence>
<dbReference type="EMBL" id="JACJIA010000006">
    <property type="protein sequence ID" value="MBA8953417.1"/>
    <property type="molecule type" value="Genomic_DNA"/>
</dbReference>
<feature type="compositionally biased region" description="Low complexity" evidence="3">
    <location>
        <begin position="85"/>
        <end position="96"/>
    </location>
</feature>
<feature type="region of interest" description="Disordered" evidence="3">
    <location>
        <begin position="58"/>
        <end position="105"/>
    </location>
</feature>
<dbReference type="AlphaFoldDB" id="A0A7W3LSJ2"/>
<dbReference type="InterPro" id="IPR006442">
    <property type="entry name" value="Antitoxin_Phd/YefM"/>
</dbReference>
<name>A0A7W3LSJ2_ACTNM</name>
<comment type="function">
    <text evidence="2">Antitoxin component of a type II toxin-antitoxin (TA) system.</text>
</comment>
<reference evidence="4 5" key="1">
    <citation type="submission" date="2020-08" db="EMBL/GenBank/DDBJ databases">
        <title>Genomic Encyclopedia of Type Strains, Phase IV (KMG-IV): sequencing the most valuable type-strain genomes for metagenomic binning, comparative biology and taxonomic classification.</title>
        <authorList>
            <person name="Goeker M."/>
        </authorList>
    </citation>
    <scope>NUCLEOTIDE SEQUENCE [LARGE SCALE GENOMIC DNA]</scope>
    <source>
        <strain evidence="4 5">DSM 44197</strain>
    </source>
</reference>